<dbReference type="InterPro" id="IPR036116">
    <property type="entry name" value="FN3_sf"/>
</dbReference>
<evidence type="ECO:0000259" key="3">
    <source>
        <dbReference type="PROSITE" id="PS51390"/>
    </source>
</evidence>
<keyword evidence="5" id="KW-1185">Reference proteome</keyword>
<gene>
    <name evidence="4" type="ORF">E1301_Tti019088</name>
</gene>
<dbReference type="CDD" id="cd00199">
    <property type="entry name" value="WAP"/>
    <property type="match status" value="1"/>
</dbReference>
<dbReference type="PROSITE" id="PS51390">
    <property type="entry name" value="WAP"/>
    <property type="match status" value="1"/>
</dbReference>
<dbReference type="Pfam" id="PF00095">
    <property type="entry name" value="WAP"/>
    <property type="match status" value="1"/>
</dbReference>
<dbReference type="InterPro" id="IPR042447">
    <property type="entry name" value="Anosmin-1"/>
</dbReference>
<protein>
    <submittedName>
        <fullName evidence="4">Anosmin-1</fullName>
    </submittedName>
</protein>
<feature type="compositionally biased region" description="Polar residues" evidence="1">
    <location>
        <begin position="183"/>
        <end position="194"/>
    </location>
</feature>
<dbReference type="InterPro" id="IPR013783">
    <property type="entry name" value="Ig-like_fold"/>
</dbReference>
<dbReference type="FunFam" id="4.10.75.10:FF:000001">
    <property type="entry name" value="Anosmin 1"/>
    <property type="match status" value="1"/>
</dbReference>
<dbReference type="PANTHER" id="PTHR14131">
    <property type="entry name" value="ANOSMIN"/>
    <property type="match status" value="1"/>
</dbReference>
<dbReference type="SMART" id="SM00060">
    <property type="entry name" value="FN3"/>
    <property type="match status" value="2"/>
</dbReference>
<evidence type="ECO:0000256" key="1">
    <source>
        <dbReference type="SAM" id="MobiDB-lite"/>
    </source>
</evidence>
<dbReference type="Proteomes" id="UP000324632">
    <property type="component" value="Chromosome 14"/>
</dbReference>
<dbReference type="CDD" id="cd00063">
    <property type="entry name" value="FN3"/>
    <property type="match status" value="1"/>
</dbReference>
<dbReference type="GO" id="GO:0030414">
    <property type="term" value="F:peptidase inhibitor activity"/>
    <property type="evidence" value="ECO:0007669"/>
    <property type="project" value="InterPro"/>
</dbReference>
<dbReference type="Gene3D" id="2.60.40.10">
    <property type="entry name" value="Immunoglobulins"/>
    <property type="match status" value="2"/>
</dbReference>
<dbReference type="EMBL" id="SOYY01000014">
    <property type="protein sequence ID" value="KAA0712516.1"/>
    <property type="molecule type" value="Genomic_DNA"/>
</dbReference>
<dbReference type="GO" id="GO:0005576">
    <property type="term" value="C:extracellular region"/>
    <property type="evidence" value="ECO:0007669"/>
    <property type="project" value="InterPro"/>
</dbReference>
<evidence type="ECO:0000313" key="5">
    <source>
        <dbReference type="Proteomes" id="UP000324632"/>
    </source>
</evidence>
<feature type="domain" description="Fibronectin type-III" evidence="2">
    <location>
        <begin position="76"/>
        <end position="177"/>
    </location>
</feature>
<dbReference type="PANTHER" id="PTHR14131:SF7">
    <property type="entry name" value="ANOSMIN 1B"/>
    <property type="match status" value="1"/>
</dbReference>
<dbReference type="GO" id="GO:0009986">
    <property type="term" value="C:cell surface"/>
    <property type="evidence" value="ECO:0007669"/>
    <property type="project" value="TreeGrafter"/>
</dbReference>
<proteinExistence type="predicted"/>
<dbReference type="InterPro" id="IPR003961">
    <property type="entry name" value="FN3_dom"/>
</dbReference>
<dbReference type="SMART" id="SM00217">
    <property type="entry name" value="WAP"/>
    <property type="match status" value="1"/>
</dbReference>
<dbReference type="PROSITE" id="PS50853">
    <property type="entry name" value="FN3"/>
    <property type="match status" value="1"/>
</dbReference>
<name>A0A5A9NU85_9TELE</name>
<dbReference type="AlphaFoldDB" id="A0A5A9NU85"/>
<accession>A0A5A9NU85</accession>
<dbReference type="GO" id="GO:0030182">
    <property type="term" value="P:neuron differentiation"/>
    <property type="evidence" value="ECO:0007669"/>
    <property type="project" value="TreeGrafter"/>
</dbReference>
<dbReference type="Gene3D" id="4.10.75.10">
    <property type="entry name" value="Elafin-like"/>
    <property type="match status" value="1"/>
</dbReference>
<feature type="domain" description="WAP" evidence="3">
    <location>
        <begin position="17"/>
        <end position="66"/>
    </location>
</feature>
<comment type="caution">
    <text evidence="4">The sequence shown here is derived from an EMBL/GenBank/DDBJ whole genome shotgun (WGS) entry which is preliminary data.</text>
</comment>
<sequence length="402" mass="45183">MKHHECVTSSEFLRSLQTQKQGDCPPPQKASGFAAACVEGCAVDRECTGFKKCCSNGCGHTCQTPGNLYKGVPLKPRRDIFFSEDQHGHLEVMWMSKFNVSVEPVLYILQKRWNHGIHPSEDEASSWHTVLMTMEERSVLKDIRPHRWYQFRVSAVNSQGTRGFTTPSKHFFSTRDPFPPENPQNGRTGNQTMNTDGTVNVMVLWDAPRESDLAVHHYKVTCSLQGTPSSSQIRAGRVTDGGVALSVYGCGKFISEELERKLIQIEAVDMAKSRCGYPKSSFNLSLIKLNLNPQRNKKFPQVVLDVTEMEFQSLQPNTQYRVQIQAISYWGQKRLKSSRAQLSFTTAAVTTTSSGHISGKFSNELPLSHTSASILRLEAAAPHYHDNQLQVKVFWKSRTQGK</sequence>
<organism evidence="4 5">
    <name type="scientific">Triplophysa tibetana</name>
    <dbReference type="NCBI Taxonomy" id="1572043"/>
    <lineage>
        <taxon>Eukaryota</taxon>
        <taxon>Metazoa</taxon>
        <taxon>Chordata</taxon>
        <taxon>Craniata</taxon>
        <taxon>Vertebrata</taxon>
        <taxon>Euteleostomi</taxon>
        <taxon>Actinopterygii</taxon>
        <taxon>Neopterygii</taxon>
        <taxon>Teleostei</taxon>
        <taxon>Ostariophysi</taxon>
        <taxon>Cypriniformes</taxon>
        <taxon>Nemacheilidae</taxon>
        <taxon>Triplophysa</taxon>
    </lineage>
</organism>
<evidence type="ECO:0000259" key="2">
    <source>
        <dbReference type="PROSITE" id="PS50853"/>
    </source>
</evidence>
<dbReference type="InterPro" id="IPR008197">
    <property type="entry name" value="WAP_dom"/>
</dbReference>
<feature type="region of interest" description="Disordered" evidence="1">
    <location>
        <begin position="171"/>
        <end position="194"/>
    </location>
</feature>
<dbReference type="SUPFAM" id="SSF49265">
    <property type="entry name" value="Fibronectin type III"/>
    <property type="match status" value="1"/>
</dbReference>
<dbReference type="PRINTS" id="PR00003">
    <property type="entry name" value="4DISULPHCORE"/>
</dbReference>
<reference evidence="4 5" key="1">
    <citation type="journal article" date="2019" name="Mol. Ecol. Resour.">
        <title>Chromosome-level genome assembly of Triplophysa tibetana, a fish adapted to the harsh high-altitude environment of the Tibetan Plateau.</title>
        <authorList>
            <person name="Yang X."/>
            <person name="Liu H."/>
            <person name="Ma Z."/>
            <person name="Zou Y."/>
            <person name="Zou M."/>
            <person name="Mao Y."/>
            <person name="Li X."/>
            <person name="Wang H."/>
            <person name="Chen T."/>
            <person name="Wang W."/>
            <person name="Yang R."/>
        </authorList>
    </citation>
    <scope>NUCLEOTIDE SEQUENCE [LARGE SCALE GENOMIC DNA]</scope>
    <source>
        <strain evidence="4">TTIB1903HZAU</strain>
        <tissue evidence="4">Muscle</tissue>
    </source>
</reference>
<dbReference type="InterPro" id="IPR036645">
    <property type="entry name" value="Elafin-like_sf"/>
</dbReference>
<dbReference type="SUPFAM" id="SSF57256">
    <property type="entry name" value="Elafin-like"/>
    <property type="match status" value="1"/>
</dbReference>
<evidence type="ECO:0000313" key="4">
    <source>
        <dbReference type="EMBL" id="KAA0712516.1"/>
    </source>
</evidence>